<evidence type="ECO:0000313" key="2">
    <source>
        <dbReference type="EMBL" id="XCB33685.1"/>
    </source>
</evidence>
<dbReference type="InterPro" id="IPR029058">
    <property type="entry name" value="AB_hydrolase_fold"/>
</dbReference>
<dbReference type="Gene3D" id="3.40.50.1820">
    <property type="entry name" value="alpha/beta hydrolase"/>
    <property type="match status" value="1"/>
</dbReference>
<feature type="domain" description="AB hydrolase-1" evidence="1">
    <location>
        <begin position="33"/>
        <end position="265"/>
    </location>
</feature>
<accession>A0AAU7ZRY9</accession>
<dbReference type="KEGG" id="tpsc:RBB77_02020"/>
<dbReference type="RefSeq" id="WP_353064528.1">
    <property type="nucleotide sequence ID" value="NZ_CP132942.1"/>
</dbReference>
<name>A0AAU7ZRY9_9BACT</name>
<dbReference type="InterPro" id="IPR050471">
    <property type="entry name" value="AB_hydrolase"/>
</dbReference>
<dbReference type="PANTHER" id="PTHR43433:SF5">
    <property type="entry name" value="AB HYDROLASE-1 DOMAIN-CONTAINING PROTEIN"/>
    <property type="match status" value="1"/>
</dbReference>
<protein>
    <submittedName>
        <fullName evidence="2">Alpha/beta hydrolase</fullName>
    </submittedName>
</protein>
<reference evidence="2" key="1">
    <citation type="submission" date="2023-08" db="EMBL/GenBank/DDBJ databases">
        <authorList>
            <person name="Messyasz A."/>
            <person name="Mannisto M.K."/>
            <person name="Kerkhof L.J."/>
            <person name="Haggblom M."/>
        </authorList>
    </citation>
    <scope>NUCLEOTIDE SEQUENCE</scope>
    <source>
        <strain evidence="2">X5P6</strain>
    </source>
</reference>
<proteinExistence type="predicted"/>
<dbReference type="AlphaFoldDB" id="A0AAU7ZRY9"/>
<dbReference type="EMBL" id="CP132942">
    <property type="protein sequence ID" value="XCB33685.1"/>
    <property type="molecule type" value="Genomic_DNA"/>
</dbReference>
<gene>
    <name evidence="2" type="ORF">RBB77_02020</name>
</gene>
<evidence type="ECO:0000259" key="1">
    <source>
        <dbReference type="Pfam" id="PF00561"/>
    </source>
</evidence>
<keyword evidence="2" id="KW-0378">Hydrolase</keyword>
<dbReference type="GO" id="GO:0016787">
    <property type="term" value="F:hydrolase activity"/>
    <property type="evidence" value="ECO:0007669"/>
    <property type="project" value="UniProtKB-KW"/>
</dbReference>
<organism evidence="2">
    <name type="scientific">Tunturiibacter psychrotolerans</name>
    <dbReference type="NCBI Taxonomy" id="3069686"/>
    <lineage>
        <taxon>Bacteria</taxon>
        <taxon>Pseudomonadati</taxon>
        <taxon>Acidobacteriota</taxon>
        <taxon>Terriglobia</taxon>
        <taxon>Terriglobales</taxon>
        <taxon>Acidobacteriaceae</taxon>
        <taxon>Tunturiibacter</taxon>
    </lineage>
</organism>
<dbReference type="SUPFAM" id="SSF53474">
    <property type="entry name" value="alpha/beta-Hydrolases"/>
    <property type="match status" value="1"/>
</dbReference>
<dbReference type="Pfam" id="PF00561">
    <property type="entry name" value="Abhydrolase_1"/>
    <property type="match status" value="1"/>
</dbReference>
<dbReference type="PANTHER" id="PTHR43433">
    <property type="entry name" value="HYDROLASE, ALPHA/BETA FOLD FAMILY PROTEIN"/>
    <property type="match status" value="1"/>
</dbReference>
<reference evidence="2" key="2">
    <citation type="journal article" date="2024" name="Environ. Microbiol.">
        <title>Genome analysis and description of Tunturibacter gen. nov. expands the diversity of Terriglobia in tundra soils.</title>
        <authorList>
            <person name="Messyasz A."/>
            <person name="Mannisto M.K."/>
            <person name="Kerkhof L.J."/>
            <person name="Haggblom M.M."/>
        </authorList>
    </citation>
    <scope>NUCLEOTIDE SEQUENCE</scope>
    <source>
        <strain evidence="2">X5P6</strain>
    </source>
</reference>
<dbReference type="InterPro" id="IPR000073">
    <property type="entry name" value="AB_hydrolase_1"/>
</dbReference>
<sequence>MSTYTHHTVPTQFVEANGVRFAYRRFGKNEGVPLVFIPHILGNMDSWDPFVTDGLAQNREVILFNNAGVASSSGEVSMTFADMAKSAGVFIDALGLTEVDVLGFSIGSMIAQNVAMQRPDLVRKLVIVGSGPRNGDGIPLTPESQKIFTNKYGNLDDFWIDGFFTASPKSQAAGRAFLMRRDARVEGRDVVIGEKVQPAQFAALQEWGKPVGERFAYLQDIKMSVLVVGGKSDIIFYTINSFYLEQNLPDAQLILYPDAAHGSLFQYPELFVEHTSLFLRG</sequence>